<dbReference type="Proteomes" id="UP001165586">
    <property type="component" value="Unassembled WGS sequence"/>
</dbReference>
<name>A0ABT2GWS0_9MICO</name>
<evidence type="ECO:0000256" key="1">
    <source>
        <dbReference type="SAM" id="MobiDB-lite"/>
    </source>
</evidence>
<sequence>MMARTNLGALLGNVEDAPPQKTRAAPPAQPAVEAEPIRTAGQAGYLRFVRKETRLRDDQQNALTQHARRLNRAKKPGSSRITDNTLIRVAVDLLLARIDSAAGSDEDELLSSLEAHAADASGSVS</sequence>
<keyword evidence="3" id="KW-1185">Reference proteome</keyword>
<protein>
    <submittedName>
        <fullName evidence="2">Uncharacterized protein</fullName>
    </submittedName>
</protein>
<feature type="region of interest" description="Disordered" evidence="1">
    <location>
        <begin position="1"/>
        <end position="32"/>
    </location>
</feature>
<dbReference type="EMBL" id="JANLCJ010000001">
    <property type="protein sequence ID" value="MCS5732413.1"/>
    <property type="molecule type" value="Genomic_DNA"/>
</dbReference>
<comment type="caution">
    <text evidence="2">The sequence shown here is derived from an EMBL/GenBank/DDBJ whole genome shotgun (WGS) entry which is preliminary data.</text>
</comment>
<organism evidence="2 3">
    <name type="scientific">Herbiconiux daphne</name>
    <dbReference type="NCBI Taxonomy" id="2970914"/>
    <lineage>
        <taxon>Bacteria</taxon>
        <taxon>Bacillati</taxon>
        <taxon>Actinomycetota</taxon>
        <taxon>Actinomycetes</taxon>
        <taxon>Micrococcales</taxon>
        <taxon>Microbacteriaceae</taxon>
        <taxon>Herbiconiux</taxon>
    </lineage>
</organism>
<dbReference type="RefSeq" id="WP_259537029.1">
    <property type="nucleotide sequence ID" value="NZ_JANLCJ010000001.1"/>
</dbReference>
<proteinExistence type="predicted"/>
<reference evidence="2" key="1">
    <citation type="submission" date="2022-08" db="EMBL/GenBank/DDBJ databases">
        <authorList>
            <person name="Deng Y."/>
            <person name="Han X.-F."/>
            <person name="Zhang Y.-Q."/>
        </authorList>
    </citation>
    <scope>NUCLEOTIDE SEQUENCE</scope>
    <source>
        <strain evidence="2">CPCC 203386</strain>
    </source>
</reference>
<gene>
    <name evidence="2" type="ORF">N1032_01475</name>
</gene>
<evidence type="ECO:0000313" key="2">
    <source>
        <dbReference type="EMBL" id="MCS5732413.1"/>
    </source>
</evidence>
<evidence type="ECO:0000313" key="3">
    <source>
        <dbReference type="Proteomes" id="UP001165586"/>
    </source>
</evidence>
<accession>A0ABT2GWS0</accession>